<keyword evidence="2" id="KW-1185">Reference proteome</keyword>
<organism evidence="1 2">
    <name type="scientific">Eucalyptus globulus</name>
    <name type="common">Tasmanian blue gum</name>
    <dbReference type="NCBI Taxonomy" id="34317"/>
    <lineage>
        <taxon>Eukaryota</taxon>
        <taxon>Viridiplantae</taxon>
        <taxon>Streptophyta</taxon>
        <taxon>Embryophyta</taxon>
        <taxon>Tracheophyta</taxon>
        <taxon>Spermatophyta</taxon>
        <taxon>Magnoliopsida</taxon>
        <taxon>eudicotyledons</taxon>
        <taxon>Gunneridae</taxon>
        <taxon>Pentapetalae</taxon>
        <taxon>rosids</taxon>
        <taxon>malvids</taxon>
        <taxon>Myrtales</taxon>
        <taxon>Myrtaceae</taxon>
        <taxon>Myrtoideae</taxon>
        <taxon>Eucalypteae</taxon>
        <taxon>Eucalyptus</taxon>
    </lineage>
</organism>
<dbReference type="Proteomes" id="UP001634007">
    <property type="component" value="Unassembled WGS sequence"/>
</dbReference>
<evidence type="ECO:0000313" key="1">
    <source>
        <dbReference type="EMBL" id="KAL3737232.1"/>
    </source>
</evidence>
<dbReference type="EMBL" id="JBJKBG010000006">
    <property type="protein sequence ID" value="KAL3737232.1"/>
    <property type="molecule type" value="Genomic_DNA"/>
</dbReference>
<dbReference type="AlphaFoldDB" id="A0ABD3KDU4"/>
<name>A0ABD3KDU4_EUCGL</name>
<accession>A0ABD3KDU4</accession>
<gene>
    <name evidence="1" type="ORF">ACJRO7_026061</name>
</gene>
<evidence type="ECO:0000313" key="2">
    <source>
        <dbReference type="Proteomes" id="UP001634007"/>
    </source>
</evidence>
<reference evidence="1 2" key="1">
    <citation type="submission" date="2024-11" db="EMBL/GenBank/DDBJ databases">
        <title>Chromosome-level genome assembly of Eucalyptus globulus Labill. provides insights into its genome evolution.</title>
        <authorList>
            <person name="Li X."/>
        </authorList>
    </citation>
    <scope>NUCLEOTIDE SEQUENCE [LARGE SCALE GENOMIC DNA]</scope>
    <source>
        <strain evidence="1">CL2024</strain>
        <tissue evidence="1">Fresh tender leaves</tissue>
    </source>
</reference>
<proteinExistence type="predicted"/>
<comment type="caution">
    <text evidence="1">The sequence shown here is derived from an EMBL/GenBank/DDBJ whole genome shotgun (WGS) entry which is preliminary data.</text>
</comment>
<sequence>MRQANIFRSRAREQKLLRRADEAREENTAFFHHSDIQSRKSNEVLRLGQKRLDSGWRMKDRSMESSMDHFLGRVCRSAECVRGWGIVLEDVGGHHPIATEMNQALISDRE</sequence>
<protein>
    <submittedName>
        <fullName evidence="1">Uncharacterized protein</fullName>
    </submittedName>
</protein>